<dbReference type="HOGENOM" id="CLU_1493837_0_0_11"/>
<feature type="compositionally biased region" description="Polar residues" evidence="1">
    <location>
        <begin position="184"/>
        <end position="194"/>
    </location>
</feature>
<feature type="region of interest" description="Disordered" evidence="1">
    <location>
        <begin position="76"/>
        <end position="96"/>
    </location>
</feature>
<dbReference type="AlphaFoldDB" id="C3PI54"/>
<evidence type="ECO:0000256" key="1">
    <source>
        <dbReference type="SAM" id="MobiDB-lite"/>
    </source>
</evidence>
<proteinExistence type="predicted"/>
<evidence type="ECO:0000313" key="3">
    <source>
        <dbReference type="Proteomes" id="UP000002077"/>
    </source>
</evidence>
<organism evidence="2 3">
    <name type="scientific">Corynebacterium aurimucosum (strain ATCC 700975 / DSM 44827 / CIP 107346 / CN-1)</name>
    <name type="common">Corynebacterium nigricans</name>
    <dbReference type="NCBI Taxonomy" id="548476"/>
    <lineage>
        <taxon>Bacteria</taxon>
        <taxon>Bacillati</taxon>
        <taxon>Actinomycetota</taxon>
        <taxon>Actinomycetes</taxon>
        <taxon>Mycobacteriales</taxon>
        <taxon>Corynebacteriaceae</taxon>
        <taxon>Corynebacterium</taxon>
    </lineage>
</organism>
<reference evidence="2 3" key="1">
    <citation type="journal article" date="2010" name="BMC Genomics">
        <title>Complete genome sequence and lifestyle of black-pigmented Corynebacterium aurimucosum ATCC 700975 (formerly C. nigricans CN-1) isolated from a vaginal swab of a woman with spontaneous abortion.</title>
        <authorList>
            <person name="Trost E."/>
            <person name="Gotker S."/>
            <person name="Schneider J."/>
            <person name="Schneiker-Bekel S."/>
            <person name="Szczepanowski R."/>
            <person name="Tilker A."/>
            <person name="Viehoever P."/>
            <person name="Arnold W."/>
            <person name="Bekel T."/>
            <person name="Blom J."/>
            <person name="Gartemann K.H."/>
            <person name="Linke B."/>
            <person name="Goesmann A."/>
            <person name="Puhler A."/>
            <person name="Shukla S.K."/>
            <person name="Tauch A."/>
        </authorList>
    </citation>
    <scope>NUCLEOTIDE SEQUENCE [LARGE SCALE GENOMIC DNA]</scope>
    <source>
        <strain evidence="3">ATCC 700975 / DSM 44827 / CIP 107346 / CN-1</strain>
    </source>
</reference>
<protein>
    <recommendedName>
        <fullName evidence="4">Phage tail protein</fullName>
    </recommendedName>
</protein>
<sequence length="194" mass="21155">MAVAKAPSSYDLNSTLARDWALQVNVGTQEEPNWIYVRGLSQFAPQSSPTMQDDSDIDSEGYKSQIATALEMTFKGEGKRKGKKTEGKFKQDPGQAALREKGRKMGLDNVIQARCWRTDGVEEGYDSYFSVKWEDQAGGNEDLDSFNFELMSRGKPVAIKPVTDDKGKSVPVEGEGDGPIMSGGTANESGATEQ</sequence>
<gene>
    <name evidence="2" type="ordered locus">cauri_1915</name>
</gene>
<accession>C3PI54</accession>
<dbReference type="RefSeq" id="WP_010191060.1">
    <property type="nucleotide sequence ID" value="NC_012590.1"/>
</dbReference>
<dbReference type="GeneID" id="31924551"/>
<dbReference type="NCBIfam" id="NF047353">
    <property type="entry name" value="tube_lmo2291"/>
    <property type="match status" value="1"/>
</dbReference>
<dbReference type="eggNOG" id="ENOG50345V7">
    <property type="taxonomic scope" value="Bacteria"/>
</dbReference>
<dbReference type="OrthoDB" id="4532909at2"/>
<feature type="region of interest" description="Disordered" evidence="1">
    <location>
        <begin position="155"/>
        <end position="194"/>
    </location>
</feature>
<dbReference type="STRING" id="548476.cauri_1915"/>
<dbReference type="EMBL" id="CP001601">
    <property type="protein sequence ID" value="ACP33508.1"/>
    <property type="molecule type" value="Genomic_DNA"/>
</dbReference>
<feature type="compositionally biased region" description="Basic and acidic residues" evidence="1">
    <location>
        <begin position="76"/>
        <end position="91"/>
    </location>
</feature>
<dbReference type="Proteomes" id="UP000002077">
    <property type="component" value="Chromosome"/>
</dbReference>
<evidence type="ECO:0008006" key="4">
    <source>
        <dbReference type="Google" id="ProtNLM"/>
    </source>
</evidence>
<keyword evidence="3" id="KW-1185">Reference proteome</keyword>
<evidence type="ECO:0000313" key="2">
    <source>
        <dbReference type="EMBL" id="ACP33508.1"/>
    </source>
</evidence>
<dbReference type="KEGG" id="car:cauri_1915"/>
<name>C3PI54_CORA7</name>